<dbReference type="Pfam" id="PF03193">
    <property type="entry name" value="RsgA_GTPase"/>
    <property type="match status" value="1"/>
</dbReference>
<dbReference type="PROSITE" id="PS50936">
    <property type="entry name" value="ENGC_GTPASE"/>
    <property type="match status" value="1"/>
</dbReference>
<evidence type="ECO:0000256" key="3">
    <source>
        <dbReference type="HAMAP-Rule" id="MF_01820"/>
    </source>
</evidence>
<dbReference type="PANTHER" id="PTHR32120">
    <property type="entry name" value="SMALL RIBOSOMAL SUBUNIT BIOGENESIS GTPASE RSGA"/>
    <property type="match status" value="1"/>
</dbReference>
<dbReference type="GO" id="GO:0005525">
    <property type="term" value="F:GTP binding"/>
    <property type="evidence" value="ECO:0007669"/>
    <property type="project" value="UniProtKB-UniRule"/>
</dbReference>
<dbReference type="SUPFAM" id="SSF50249">
    <property type="entry name" value="Nucleic acid-binding proteins"/>
    <property type="match status" value="1"/>
</dbReference>
<evidence type="ECO:0000256" key="2">
    <source>
        <dbReference type="ARBA" id="ARBA00023134"/>
    </source>
</evidence>
<evidence type="ECO:0000256" key="1">
    <source>
        <dbReference type="ARBA" id="ARBA00022741"/>
    </source>
</evidence>
<keyword evidence="1 3" id="KW-0547">Nucleotide-binding</keyword>
<feature type="binding site" evidence="3">
    <location>
        <begin position="141"/>
        <end position="144"/>
    </location>
    <ligand>
        <name>GTP</name>
        <dbReference type="ChEBI" id="CHEBI:37565"/>
    </ligand>
</feature>
<evidence type="ECO:0000313" key="7">
    <source>
        <dbReference type="Proteomes" id="UP000823616"/>
    </source>
</evidence>
<comment type="function">
    <text evidence="3">One of several proteins that assist in the late maturation steps of the functional core of the 30S ribosomal subunit. Helps release RbfA from mature subunits. May play a role in the assembly of ribosomal proteins into the subunit. Circularly permuted GTPase that catalyzes slow GTP hydrolysis, GTPase activity is stimulated by the 30S ribosomal subunit.</text>
</comment>
<dbReference type="AlphaFoldDB" id="A0A9D9HI86"/>
<keyword evidence="3" id="KW-0690">Ribosome biogenesis</keyword>
<dbReference type="HAMAP" id="MF_01820">
    <property type="entry name" value="GTPase_RsgA"/>
    <property type="match status" value="1"/>
</dbReference>
<dbReference type="CDD" id="cd01854">
    <property type="entry name" value="YjeQ_EngC"/>
    <property type="match status" value="1"/>
</dbReference>
<dbReference type="Proteomes" id="UP000823616">
    <property type="component" value="Unassembled WGS sequence"/>
</dbReference>
<proteinExistence type="inferred from homology"/>
<comment type="subunit">
    <text evidence="3">Monomer. Associates with 30S ribosomal subunit, binds 16S rRNA.</text>
</comment>
<reference evidence="6" key="1">
    <citation type="submission" date="2020-10" db="EMBL/GenBank/DDBJ databases">
        <authorList>
            <person name="Gilroy R."/>
        </authorList>
    </citation>
    <scope>NUCLEOTIDE SEQUENCE</scope>
    <source>
        <strain evidence="6">B3-4054</strain>
    </source>
</reference>
<name>A0A9D9HI86_9SPIR</name>
<feature type="domain" description="EngC GTPase" evidence="4">
    <location>
        <begin position="101"/>
        <end position="251"/>
    </location>
</feature>
<feature type="binding site" evidence="3">
    <location>
        <begin position="192"/>
        <end position="200"/>
    </location>
    <ligand>
        <name>GTP</name>
        <dbReference type="ChEBI" id="CHEBI:37565"/>
    </ligand>
</feature>
<dbReference type="GO" id="GO:0019843">
    <property type="term" value="F:rRNA binding"/>
    <property type="evidence" value="ECO:0007669"/>
    <property type="project" value="UniProtKB-KW"/>
</dbReference>
<accession>A0A9D9HI86</accession>
<dbReference type="NCBIfam" id="TIGR00157">
    <property type="entry name" value="ribosome small subunit-dependent GTPase A"/>
    <property type="match status" value="1"/>
</dbReference>
<dbReference type="Gene3D" id="3.40.50.300">
    <property type="entry name" value="P-loop containing nucleotide triphosphate hydrolases"/>
    <property type="match status" value="1"/>
</dbReference>
<comment type="caution">
    <text evidence="6">The sequence shown here is derived from an EMBL/GenBank/DDBJ whole genome shotgun (WGS) entry which is preliminary data.</text>
</comment>
<sequence>MGRNALSLCGEAAGEQGLVIQGTNNVFSVETESGPVVRCSIKGKILRQSSGFYNPLAPGDCVEFSRIPGSEDEGVILSLAPRKNRFTRWNEKGNAPQILAANLDAVAVVTSADAPPFRPRFVDRVLVQAGIENIPPLVVVNKCDLPVDPDVYARVSDWQRIGYTVFFVSASTGEGLDALRAALAGKRSAFIGQSGVGKSSLLNALCGSAVNRTAAISCKYRRGVHTTTRGALFHAASGGFQGDLIDTPGIRHFRVYGISSADLIYYFPEMEKLAGRCLYGMSCTHGSEPGCKIQEAVYSGVIAEDRLESWSRIAGEL</sequence>
<gene>
    <name evidence="3 6" type="primary">rsgA</name>
    <name evidence="6" type="ORF">IAA96_08725</name>
</gene>
<comment type="caution">
    <text evidence="3">Lacks conserved residue(s) required for the propagation of feature annotation.</text>
</comment>
<dbReference type="GO" id="GO:0042274">
    <property type="term" value="P:ribosomal small subunit biogenesis"/>
    <property type="evidence" value="ECO:0007669"/>
    <property type="project" value="UniProtKB-UniRule"/>
</dbReference>
<comment type="similarity">
    <text evidence="3">Belongs to the TRAFAC class YlqF/YawG GTPase family. RsgA subfamily.</text>
</comment>
<dbReference type="InterPro" id="IPR027417">
    <property type="entry name" value="P-loop_NTPase"/>
</dbReference>
<dbReference type="InterPro" id="IPR004881">
    <property type="entry name" value="Ribosome_biogen_GTPase_RsgA"/>
</dbReference>
<dbReference type="SUPFAM" id="SSF52540">
    <property type="entry name" value="P-loop containing nucleoside triphosphate hydrolases"/>
    <property type="match status" value="1"/>
</dbReference>
<dbReference type="Gene3D" id="2.40.50.140">
    <property type="entry name" value="Nucleic acid-binding proteins"/>
    <property type="match status" value="1"/>
</dbReference>
<reference evidence="6" key="2">
    <citation type="journal article" date="2021" name="PeerJ">
        <title>Extensive microbial diversity within the chicken gut microbiome revealed by metagenomics and culture.</title>
        <authorList>
            <person name="Gilroy R."/>
            <person name="Ravi A."/>
            <person name="Getino M."/>
            <person name="Pursley I."/>
            <person name="Horton D.L."/>
            <person name="Alikhan N.F."/>
            <person name="Baker D."/>
            <person name="Gharbi K."/>
            <person name="Hall N."/>
            <person name="Watson M."/>
            <person name="Adriaenssens E.M."/>
            <person name="Foster-Nyarko E."/>
            <person name="Jarju S."/>
            <person name="Secka A."/>
            <person name="Antonio M."/>
            <person name="Oren A."/>
            <person name="Chaudhuri R.R."/>
            <person name="La Ragione R."/>
            <person name="Hildebrand F."/>
            <person name="Pallen M.J."/>
        </authorList>
    </citation>
    <scope>NUCLEOTIDE SEQUENCE</scope>
    <source>
        <strain evidence="6">B3-4054</strain>
    </source>
</reference>
<comment type="subcellular location">
    <subcellularLocation>
        <location evidence="3">Cytoplasm</location>
    </subcellularLocation>
</comment>
<evidence type="ECO:0000313" key="6">
    <source>
        <dbReference type="EMBL" id="MBO8451172.1"/>
    </source>
</evidence>
<dbReference type="Gene3D" id="1.10.40.50">
    <property type="entry name" value="Probable gtpase engc, domain 3"/>
    <property type="match status" value="1"/>
</dbReference>
<dbReference type="InterPro" id="IPR012340">
    <property type="entry name" value="NA-bd_OB-fold"/>
</dbReference>
<dbReference type="EMBL" id="JADIMS010000160">
    <property type="protein sequence ID" value="MBO8451172.1"/>
    <property type="molecule type" value="Genomic_DNA"/>
</dbReference>
<dbReference type="InterPro" id="IPR010914">
    <property type="entry name" value="RsgA_GTPase_dom"/>
</dbReference>
<keyword evidence="3" id="KW-0699">rRNA-binding</keyword>
<dbReference type="GO" id="GO:0003924">
    <property type="term" value="F:GTPase activity"/>
    <property type="evidence" value="ECO:0007669"/>
    <property type="project" value="UniProtKB-UniRule"/>
</dbReference>
<keyword evidence="3" id="KW-0963">Cytoplasm</keyword>
<evidence type="ECO:0000259" key="5">
    <source>
        <dbReference type="PROSITE" id="PS51721"/>
    </source>
</evidence>
<dbReference type="EC" id="3.6.1.-" evidence="3"/>
<dbReference type="GO" id="GO:0005737">
    <property type="term" value="C:cytoplasm"/>
    <property type="evidence" value="ECO:0007669"/>
    <property type="project" value="UniProtKB-SubCell"/>
</dbReference>
<dbReference type="PANTHER" id="PTHR32120:SF11">
    <property type="entry name" value="SMALL RIBOSOMAL SUBUNIT BIOGENESIS GTPASE RSGA 1, MITOCHONDRIAL-RELATED"/>
    <property type="match status" value="1"/>
</dbReference>
<keyword evidence="3" id="KW-0694">RNA-binding</keyword>
<evidence type="ECO:0000259" key="4">
    <source>
        <dbReference type="PROSITE" id="PS50936"/>
    </source>
</evidence>
<organism evidence="6 7">
    <name type="scientific">Candidatus Avitreponema avistercoris</name>
    <dbReference type="NCBI Taxonomy" id="2840705"/>
    <lineage>
        <taxon>Bacteria</taxon>
        <taxon>Pseudomonadati</taxon>
        <taxon>Spirochaetota</taxon>
        <taxon>Spirochaetia</taxon>
        <taxon>Spirochaetales</taxon>
        <taxon>Candidatus Avitreponema</taxon>
    </lineage>
</organism>
<dbReference type="PROSITE" id="PS51721">
    <property type="entry name" value="G_CP"/>
    <property type="match status" value="1"/>
</dbReference>
<protein>
    <recommendedName>
        <fullName evidence="3">Small ribosomal subunit biogenesis GTPase RsgA</fullName>
        <ecNumber evidence="3">3.6.1.-</ecNumber>
    </recommendedName>
</protein>
<dbReference type="InterPro" id="IPR030378">
    <property type="entry name" value="G_CP_dom"/>
</dbReference>
<feature type="domain" description="CP-type G" evidence="5">
    <location>
        <begin position="90"/>
        <end position="253"/>
    </location>
</feature>
<keyword evidence="3" id="KW-0378">Hydrolase</keyword>
<keyword evidence="2 3" id="KW-0342">GTP-binding</keyword>